<dbReference type="EMBL" id="CP009287">
    <property type="protein sequence ID" value="AIQ67772.1"/>
    <property type="molecule type" value="Genomic_DNA"/>
</dbReference>
<name>A0A089M3I6_9BACL</name>
<proteinExistence type="predicted"/>
<protein>
    <submittedName>
        <fullName evidence="1">Uncharacterized protein</fullName>
    </submittedName>
</protein>
<organism evidence="1 2">
    <name type="scientific">Paenibacillus graminis</name>
    <dbReference type="NCBI Taxonomy" id="189425"/>
    <lineage>
        <taxon>Bacteria</taxon>
        <taxon>Bacillati</taxon>
        <taxon>Bacillota</taxon>
        <taxon>Bacilli</taxon>
        <taxon>Bacillales</taxon>
        <taxon>Paenibacillaceae</taxon>
        <taxon>Paenibacillus</taxon>
    </lineage>
</organism>
<dbReference type="KEGG" id="pgm:PGRAT_09105"/>
<dbReference type="Proteomes" id="UP000029500">
    <property type="component" value="Chromosome"/>
</dbReference>
<sequence>MCFSKRYVWIEAEIWPEGLSDCKDDNTDVIVVFPDRSKWIATVFTYQNIETVRQKNIQTGECMNGAYFALSNMVLVDIISRERIEQLIDHLIKHDNFQSVFNRYPDVDAEDDENYPGGFFITEESLSSLETLAQ</sequence>
<dbReference type="eggNOG" id="ENOG50334GW">
    <property type="taxonomic scope" value="Bacteria"/>
</dbReference>
<reference evidence="1 2" key="1">
    <citation type="submission" date="2014-08" db="EMBL/GenBank/DDBJ databases">
        <title>Comparative genomics of the Paenibacillus odorifer group.</title>
        <authorList>
            <person name="den Bakker H.C."/>
            <person name="Tsai Y.-C."/>
            <person name="Martin N."/>
            <person name="Korlach J."/>
            <person name="Wiedmann M."/>
        </authorList>
    </citation>
    <scope>NUCLEOTIDE SEQUENCE [LARGE SCALE GENOMIC DNA]</scope>
    <source>
        <strain evidence="1 2">DSM 15220</strain>
    </source>
</reference>
<keyword evidence="2" id="KW-1185">Reference proteome</keyword>
<dbReference type="OrthoDB" id="7068820at2"/>
<dbReference type="STRING" id="189425.PGRAT_09105"/>
<dbReference type="HOGENOM" id="CLU_138508_0_0_9"/>
<evidence type="ECO:0000313" key="1">
    <source>
        <dbReference type="EMBL" id="AIQ67772.1"/>
    </source>
</evidence>
<dbReference type="RefSeq" id="WP_025704485.1">
    <property type="nucleotide sequence ID" value="NZ_CP009287.1"/>
</dbReference>
<gene>
    <name evidence="1" type="ORF">PGRAT_09105</name>
</gene>
<evidence type="ECO:0000313" key="2">
    <source>
        <dbReference type="Proteomes" id="UP000029500"/>
    </source>
</evidence>
<accession>A0A089M3I6</accession>
<dbReference type="AlphaFoldDB" id="A0A089M3I6"/>